<dbReference type="InterPro" id="IPR001173">
    <property type="entry name" value="Glyco_trans_2-like"/>
</dbReference>
<dbReference type="EMBL" id="JAUHPV010000001">
    <property type="protein sequence ID" value="MDN4471671.1"/>
    <property type="molecule type" value="Genomic_DNA"/>
</dbReference>
<evidence type="ECO:0000259" key="2">
    <source>
        <dbReference type="Pfam" id="PF00535"/>
    </source>
</evidence>
<dbReference type="Pfam" id="PF00535">
    <property type="entry name" value="Glycos_transf_2"/>
    <property type="match status" value="1"/>
</dbReference>
<dbReference type="EC" id="2.4.-.-" evidence="3"/>
<name>A0ABT8FXN8_9MICO</name>
<evidence type="ECO:0000313" key="3">
    <source>
        <dbReference type="EMBL" id="MDN4471671.1"/>
    </source>
</evidence>
<dbReference type="PANTHER" id="PTHR43685:SF2">
    <property type="entry name" value="GLYCOSYLTRANSFERASE 2-LIKE DOMAIN-CONTAINING PROTEIN"/>
    <property type="match status" value="1"/>
</dbReference>
<feature type="domain" description="Glycosyltransferase 2-like" evidence="2">
    <location>
        <begin position="14"/>
        <end position="180"/>
    </location>
</feature>
<feature type="transmembrane region" description="Helical" evidence="1">
    <location>
        <begin position="251"/>
        <end position="274"/>
    </location>
</feature>
<gene>
    <name evidence="3" type="ORF">QQX04_01540</name>
</gene>
<dbReference type="GO" id="GO:0016757">
    <property type="term" value="F:glycosyltransferase activity"/>
    <property type="evidence" value="ECO:0007669"/>
    <property type="project" value="UniProtKB-KW"/>
</dbReference>
<protein>
    <submittedName>
        <fullName evidence="3">Glycosyltransferase family 2 protein</fullName>
        <ecNumber evidence="3">2.4.-.-</ecNumber>
    </submittedName>
</protein>
<feature type="transmembrane region" description="Helical" evidence="1">
    <location>
        <begin position="281"/>
        <end position="301"/>
    </location>
</feature>
<dbReference type="CDD" id="cd02525">
    <property type="entry name" value="Succinoglycan_BP_ExoA"/>
    <property type="match status" value="1"/>
</dbReference>
<dbReference type="SUPFAM" id="SSF53448">
    <property type="entry name" value="Nucleotide-diphospho-sugar transferases"/>
    <property type="match status" value="1"/>
</dbReference>
<dbReference type="PANTHER" id="PTHR43685">
    <property type="entry name" value="GLYCOSYLTRANSFERASE"/>
    <property type="match status" value="1"/>
</dbReference>
<keyword evidence="1" id="KW-0472">Membrane</keyword>
<reference evidence="3" key="1">
    <citation type="submission" date="2023-06" db="EMBL/GenBank/DDBJ databases">
        <title>SYSU T00b26.</title>
        <authorList>
            <person name="Gao L."/>
            <person name="Fang B.-Z."/>
            <person name="Li W.-J."/>
        </authorList>
    </citation>
    <scope>NUCLEOTIDE SEQUENCE</scope>
    <source>
        <strain evidence="3">SYSU T00b26</strain>
    </source>
</reference>
<keyword evidence="3" id="KW-0808">Transferase</keyword>
<keyword evidence="1" id="KW-0812">Transmembrane</keyword>
<keyword evidence="1" id="KW-1133">Transmembrane helix</keyword>
<accession>A0ABT8FXN8</accession>
<comment type="caution">
    <text evidence="3">The sequence shown here is derived from an EMBL/GenBank/DDBJ whole genome shotgun (WGS) entry which is preliminary data.</text>
</comment>
<evidence type="ECO:0000313" key="4">
    <source>
        <dbReference type="Proteomes" id="UP001172738"/>
    </source>
</evidence>
<keyword evidence="3" id="KW-0328">Glycosyltransferase</keyword>
<evidence type="ECO:0000256" key="1">
    <source>
        <dbReference type="SAM" id="Phobius"/>
    </source>
</evidence>
<sequence length="340" mass="35771">MEDLGPVEPAAPVSVIMPVRGEEATLAAAVTSVLDNGYEGEVELAIAVAPGPDRTREIADALAAADPRITVVGNPGLTAPHGLNAAIAATRHDVVVRMDGHAVMPPGYLALAVDALRRTGAANVGGRMVPEAEAPLARAIAEAMQSRFGIGGAGHRVGGEEGPADSVFLGAFRRAALEEMGGYDVHFTRAQDWELNHRLREAGYVVWFVPDMQVPYAPRGSWRALARQFHQSGRWRREVVTRYPSTASVRYLLPPVLLIGLVASTLLGIVGALLGVPLLIAAFLVPLAYALGLVVASVLMLPRTGAASAVLMPGVLGVMHLTWGAGFVRGIHHARLDGRG</sequence>
<dbReference type="InterPro" id="IPR029044">
    <property type="entry name" value="Nucleotide-diphossugar_trans"/>
</dbReference>
<dbReference type="InterPro" id="IPR050834">
    <property type="entry name" value="Glycosyltransf_2"/>
</dbReference>
<organism evidence="3 4">
    <name type="scientific">Demequina zhanjiangensis</name>
    <dbReference type="NCBI Taxonomy" id="3051659"/>
    <lineage>
        <taxon>Bacteria</taxon>
        <taxon>Bacillati</taxon>
        <taxon>Actinomycetota</taxon>
        <taxon>Actinomycetes</taxon>
        <taxon>Micrococcales</taxon>
        <taxon>Demequinaceae</taxon>
        <taxon>Demequina</taxon>
    </lineage>
</organism>
<feature type="transmembrane region" description="Helical" evidence="1">
    <location>
        <begin position="307"/>
        <end position="328"/>
    </location>
</feature>
<dbReference type="Proteomes" id="UP001172738">
    <property type="component" value="Unassembled WGS sequence"/>
</dbReference>
<dbReference type="RefSeq" id="WP_301125511.1">
    <property type="nucleotide sequence ID" value="NZ_JAUHPV010000001.1"/>
</dbReference>
<proteinExistence type="predicted"/>
<keyword evidence="4" id="KW-1185">Reference proteome</keyword>
<dbReference type="Gene3D" id="3.90.550.10">
    <property type="entry name" value="Spore Coat Polysaccharide Biosynthesis Protein SpsA, Chain A"/>
    <property type="match status" value="1"/>
</dbReference>